<dbReference type="InterPro" id="IPR006594">
    <property type="entry name" value="LisH"/>
</dbReference>
<feature type="region of interest" description="Disordered" evidence="5">
    <location>
        <begin position="618"/>
        <end position="771"/>
    </location>
</feature>
<dbReference type="EMBL" id="ML210258">
    <property type="protein sequence ID" value="TFK21776.1"/>
    <property type="molecule type" value="Genomic_DNA"/>
</dbReference>
<reference evidence="6 7" key="1">
    <citation type="journal article" date="2019" name="Nat. Ecol. Evol.">
        <title>Megaphylogeny resolves global patterns of mushroom evolution.</title>
        <authorList>
            <person name="Varga T."/>
            <person name="Krizsan K."/>
            <person name="Foldi C."/>
            <person name="Dima B."/>
            <person name="Sanchez-Garcia M."/>
            <person name="Sanchez-Ramirez S."/>
            <person name="Szollosi G.J."/>
            <person name="Szarkandi J.G."/>
            <person name="Papp V."/>
            <person name="Albert L."/>
            <person name="Andreopoulos W."/>
            <person name="Angelini C."/>
            <person name="Antonin V."/>
            <person name="Barry K.W."/>
            <person name="Bougher N.L."/>
            <person name="Buchanan P."/>
            <person name="Buyck B."/>
            <person name="Bense V."/>
            <person name="Catcheside P."/>
            <person name="Chovatia M."/>
            <person name="Cooper J."/>
            <person name="Damon W."/>
            <person name="Desjardin D."/>
            <person name="Finy P."/>
            <person name="Geml J."/>
            <person name="Haridas S."/>
            <person name="Hughes K."/>
            <person name="Justo A."/>
            <person name="Karasinski D."/>
            <person name="Kautmanova I."/>
            <person name="Kiss B."/>
            <person name="Kocsube S."/>
            <person name="Kotiranta H."/>
            <person name="LaButti K.M."/>
            <person name="Lechner B.E."/>
            <person name="Liimatainen K."/>
            <person name="Lipzen A."/>
            <person name="Lukacs Z."/>
            <person name="Mihaltcheva S."/>
            <person name="Morgado L.N."/>
            <person name="Niskanen T."/>
            <person name="Noordeloos M.E."/>
            <person name="Ohm R.A."/>
            <person name="Ortiz-Santana B."/>
            <person name="Ovrebo C."/>
            <person name="Racz N."/>
            <person name="Riley R."/>
            <person name="Savchenko A."/>
            <person name="Shiryaev A."/>
            <person name="Soop K."/>
            <person name="Spirin V."/>
            <person name="Szebenyi C."/>
            <person name="Tomsovsky M."/>
            <person name="Tulloss R.E."/>
            <person name="Uehling J."/>
            <person name="Grigoriev I.V."/>
            <person name="Vagvolgyi C."/>
            <person name="Papp T."/>
            <person name="Martin F.M."/>
            <person name="Miettinen O."/>
            <person name="Hibbett D.S."/>
            <person name="Nagy L.G."/>
        </authorList>
    </citation>
    <scope>NUCLEOTIDE SEQUENCE [LARGE SCALE GENOMIC DNA]</scope>
    <source>
        <strain evidence="6 7">CBS 121175</strain>
    </source>
</reference>
<feature type="compositionally biased region" description="Low complexity" evidence="5">
    <location>
        <begin position="255"/>
        <end position="272"/>
    </location>
</feature>
<proteinExistence type="predicted"/>
<feature type="compositionally biased region" description="Low complexity" evidence="5">
    <location>
        <begin position="104"/>
        <end position="113"/>
    </location>
</feature>
<feature type="compositionally biased region" description="Low complexity" evidence="5">
    <location>
        <begin position="308"/>
        <end position="320"/>
    </location>
</feature>
<evidence type="ECO:0000313" key="7">
    <source>
        <dbReference type="Proteomes" id="UP000307440"/>
    </source>
</evidence>
<accession>A0A5C3KNH4</accession>
<organism evidence="6 7">
    <name type="scientific">Coprinopsis marcescibilis</name>
    <name type="common">Agaric fungus</name>
    <name type="synonym">Psathyrella marcescibilis</name>
    <dbReference type="NCBI Taxonomy" id="230819"/>
    <lineage>
        <taxon>Eukaryota</taxon>
        <taxon>Fungi</taxon>
        <taxon>Dikarya</taxon>
        <taxon>Basidiomycota</taxon>
        <taxon>Agaricomycotina</taxon>
        <taxon>Agaricomycetes</taxon>
        <taxon>Agaricomycetidae</taxon>
        <taxon>Agaricales</taxon>
        <taxon>Agaricineae</taxon>
        <taxon>Psathyrellaceae</taxon>
        <taxon>Coprinopsis</taxon>
    </lineage>
</organism>
<feature type="compositionally biased region" description="Low complexity" evidence="5">
    <location>
        <begin position="186"/>
        <end position="200"/>
    </location>
</feature>
<dbReference type="STRING" id="230819.A0A5C3KNH4"/>
<feature type="region of interest" description="Disordered" evidence="5">
    <location>
        <begin position="104"/>
        <end position="363"/>
    </location>
</feature>
<feature type="compositionally biased region" description="Low complexity" evidence="5">
    <location>
        <begin position="133"/>
        <end position="156"/>
    </location>
</feature>
<dbReference type="GO" id="GO:0005634">
    <property type="term" value="C:nucleus"/>
    <property type="evidence" value="ECO:0007669"/>
    <property type="project" value="UniProtKB-SubCell"/>
</dbReference>
<name>A0A5C3KNH4_COPMA</name>
<dbReference type="Pfam" id="PF08513">
    <property type="entry name" value="LisH"/>
    <property type="match status" value="1"/>
</dbReference>
<feature type="compositionally biased region" description="Pro residues" evidence="5">
    <location>
        <begin position="1"/>
        <end position="18"/>
    </location>
</feature>
<evidence type="ECO:0000313" key="6">
    <source>
        <dbReference type="EMBL" id="TFK21776.1"/>
    </source>
</evidence>
<dbReference type="SMART" id="SM00667">
    <property type="entry name" value="LisH"/>
    <property type="match status" value="1"/>
</dbReference>
<feature type="compositionally biased region" description="Low complexity" evidence="5">
    <location>
        <begin position="568"/>
        <end position="577"/>
    </location>
</feature>
<dbReference type="PANTHER" id="PTHR45093:SF2">
    <property type="entry name" value="LISH DOMAIN-CONTAINING PROTEIN"/>
    <property type="match status" value="1"/>
</dbReference>
<feature type="region of interest" description="Disordered" evidence="5">
    <location>
        <begin position="1"/>
        <end position="27"/>
    </location>
</feature>
<feature type="compositionally biased region" description="Polar residues" evidence="5">
    <location>
        <begin position="322"/>
        <end position="332"/>
    </location>
</feature>
<gene>
    <name evidence="6" type="ORF">FA15DRAFT_681963</name>
</gene>
<dbReference type="OrthoDB" id="5600002at2759"/>
<feature type="compositionally biased region" description="Low complexity" evidence="5">
    <location>
        <begin position="700"/>
        <end position="721"/>
    </location>
</feature>
<keyword evidence="3" id="KW-0804">Transcription</keyword>
<evidence type="ECO:0000256" key="3">
    <source>
        <dbReference type="ARBA" id="ARBA00023163"/>
    </source>
</evidence>
<feature type="region of interest" description="Disordered" evidence="5">
    <location>
        <begin position="394"/>
        <end position="577"/>
    </location>
</feature>
<comment type="subcellular location">
    <subcellularLocation>
        <location evidence="1">Nucleus</location>
    </subcellularLocation>
</comment>
<dbReference type="AlphaFoldDB" id="A0A5C3KNH4"/>
<keyword evidence="4" id="KW-0539">Nucleus</keyword>
<feature type="compositionally biased region" description="Low complexity" evidence="5">
    <location>
        <begin position="742"/>
        <end position="757"/>
    </location>
</feature>
<dbReference type="PANTHER" id="PTHR45093">
    <property type="entry name" value="TRANSCRIPTION ACTIVATOR MSS11"/>
    <property type="match status" value="1"/>
</dbReference>
<dbReference type="Proteomes" id="UP000307440">
    <property type="component" value="Unassembled WGS sequence"/>
</dbReference>
<feature type="compositionally biased region" description="Low complexity" evidence="5">
    <location>
        <begin position="346"/>
        <end position="359"/>
    </location>
</feature>
<protein>
    <submittedName>
        <fullName evidence="6">Uncharacterized protein</fullName>
    </submittedName>
</protein>
<evidence type="ECO:0000256" key="1">
    <source>
        <dbReference type="ARBA" id="ARBA00004123"/>
    </source>
</evidence>
<keyword evidence="2" id="KW-0805">Transcription regulation</keyword>
<evidence type="ECO:0000256" key="4">
    <source>
        <dbReference type="ARBA" id="ARBA00023242"/>
    </source>
</evidence>
<keyword evidence="7" id="KW-1185">Reference proteome</keyword>
<dbReference type="PROSITE" id="PS50896">
    <property type="entry name" value="LISH"/>
    <property type="match status" value="1"/>
</dbReference>
<feature type="compositionally biased region" description="Pro residues" evidence="5">
    <location>
        <begin position="657"/>
        <end position="677"/>
    </location>
</feature>
<sequence>MATVPPPGSIPPQPPPPQNDSSPPTSLSWEGEKMFNIYIYDYCFKRGYRKTARELMQEADIPPDSQPPINARQGLLFEWWSVFWVLFQAKSNGGGNDDALLYTQQQQQQQQQQRNSRMAPGAPAPMGPGQGHPGQPLRGQPMPPGMMNGMSSNPPGDSQMVFGTHGPQVNGAPGSHPPTPGGVSSQGQHPQHPGGPQQPHFNPMMQQRPMNGSQPQQSLSTNGAPQPQQQRSMAPNPNLPFHPSPTMAAHSPNAGPGMQQGPMPSQGQQLPGQQPPPMGNLGGPSPLLQSMNRGGAMLPPNGVPPPQGMMIPGPQQQGGPMSSGTPMQQFQQLGGGGRPPSRTNTPQMQGMMQQSPSMGNRQVMPMVADATILSDFARLSPQQVLLWKQEMKIADKDNSQLSVQEKRRILHHHTQRTRPPNAVAGPSSSTPGPNQQRGPQQPPQHQQPQRAVKRNSNSPGEEHESLPRTESSPPERKRVRRSPLEQNATIPKPLNTPMNYPQAPQQGMQQQQQQPGHPPQGQPPGGLQPQPAPTGLAPQTMMLGRSMGPQAGQMPQMVNGNIPPPPMNMQGQQSGQYNQMQGGMNPGQMGHQQLGGMMMSNQQPLGRTVPLHQVHQVHNGGLMQPPNAGSPAGQDPTFNSGQGPPGSGQFNNRMMPGKPPPGGMPPGPGGMMPPPSPGMGKDAQSKDKPGVDASPGGMGQQSNSSGGPSLQPSQQQQQSNLGPPPNQQPGTPASQPPPQTPGQPSVGGPPSVSPNNMMGGGPPNPMNALNGPLNGLGDIHMFSTDFMDFGTSFTENPLDFARDFGQWFNPDDLSSGTALEGMK</sequence>
<evidence type="ECO:0000256" key="5">
    <source>
        <dbReference type="SAM" id="MobiDB-lite"/>
    </source>
</evidence>
<evidence type="ECO:0000256" key="2">
    <source>
        <dbReference type="ARBA" id="ARBA00023015"/>
    </source>
</evidence>
<feature type="compositionally biased region" description="Low complexity" evidence="5">
    <location>
        <begin position="501"/>
        <end position="515"/>
    </location>
</feature>
<feature type="compositionally biased region" description="Low complexity" evidence="5">
    <location>
        <begin position="431"/>
        <end position="450"/>
    </location>
</feature>
<feature type="compositionally biased region" description="Polar residues" evidence="5">
    <location>
        <begin position="636"/>
        <end position="652"/>
    </location>
</feature>
<feature type="compositionally biased region" description="Polar residues" evidence="5">
    <location>
        <begin position="204"/>
        <end position="235"/>
    </location>
</feature>